<organism evidence="7 8">
    <name type="scientific">Carboxylicivirga marina</name>
    <dbReference type="NCBI Taxonomy" id="2800988"/>
    <lineage>
        <taxon>Bacteria</taxon>
        <taxon>Pseudomonadati</taxon>
        <taxon>Bacteroidota</taxon>
        <taxon>Bacteroidia</taxon>
        <taxon>Marinilabiliales</taxon>
        <taxon>Marinilabiliaceae</taxon>
        <taxon>Carboxylicivirga</taxon>
    </lineage>
</organism>
<dbReference type="PANTHER" id="PTHR11985:SF15">
    <property type="entry name" value="GLYCEROL-3-PHOSPHATE DEHYDROGENASE, MITOCHONDRIAL"/>
    <property type="match status" value="1"/>
</dbReference>
<evidence type="ECO:0000256" key="5">
    <source>
        <dbReference type="ARBA" id="ARBA00023002"/>
    </source>
</evidence>
<reference evidence="7 8" key="1">
    <citation type="submission" date="2021-01" db="EMBL/GenBank/DDBJ databases">
        <title>Carboxyliciviraga sp.nov., isolated from coastal sediments.</title>
        <authorList>
            <person name="Lu D."/>
            <person name="Zhang T."/>
        </authorList>
    </citation>
    <scope>NUCLEOTIDE SEQUENCE [LARGE SCALE GENOMIC DNA]</scope>
    <source>
        <strain evidence="7 8">N1Y132</strain>
    </source>
</reference>
<evidence type="ECO:0000256" key="2">
    <source>
        <dbReference type="ARBA" id="ARBA00007330"/>
    </source>
</evidence>
<name>A0ABS1HEC4_9BACT</name>
<dbReference type="Proteomes" id="UP000605676">
    <property type="component" value="Unassembled WGS sequence"/>
</dbReference>
<comment type="caution">
    <text evidence="7">The sequence shown here is derived from an EMBL/GenBank/DDBJ whole genome shotgun (WGS) entry which is preliminary data.</text>
</comment>
<dbReference type="Pfam" id="PF01266">
    <property type="entry name" value="DAO"/>
    <property type="match status" value="1"/>
</dbReference>
<sequence length="483" mass="56064">MNVKQHINEYDLLILGAGINGSMLYRIATDSSKKVLLLDKNDFASGSSQASGMMVWGGILYLQNFEFNLVRKLCKARDRLIKYSKHVYTRRFSYTFLKNSERSFFIMRAGLALYRILGLLKRGKTKCFANNKLPFNWSKTLFKGGLSYEEGFLKLSDSQFTLDWIFRQNATESKAYNYTNIQSIEWEEKENHFKILFINYEKVKTTVYAKSIVNTCGIWADNVNKQFNIQTKASHHLSKGVYLLLNNPKTQKDAFVVDMEENNDTLCWVPWGNTIMWGPTETSIISEKELPVTKEDVTFLLDKLNAKLKNKISKSDIINVRTGIRPLVKQNDNEVKYSLDLSRKAIFESNKKIPWHTVFGGKLSGGLEFSNEVYYKIFKESPNPINFNSTVQAPTTNEFYNGIELPDVDWTVKNTQVRCLDDYLRRRTNIAQWIPVGGLGFKNEYLHDIMKISELIHCSKSEAEFDFKKYTETQRKERTTWEN</sequence>
<keyword evidence="8" id="KW-1185">Reference proteome</keyword>
<keyword evidence="3" id="KW-0285">Flavoprotein</keyword>
<keyword evidence="4" id="KW-0274">FAD</keyword>
<dbReference type="InterPro" id="IPR036188">
    <property type="entry name" value="FAD/NAD-bd_sf"/>
</dbReference>
<evidence type="ECO:0000313" key="7">
    <source>
        <dbReference type="EMBL" id="MBK3515973.1"/>
    </source>
</evidence>
<evidence type="ECO:0000256" key="1">
    <source>
        <dbReference type="ARBA" id="ARBA00001974"/>
    </source>
</evidence>
<gene>
    <name evidence="7" type="ORF">JIV24_01390</name>
</gene>
<feature type="domain" description="FAD dependent oxidoreductase" evidence="6">
    <location>
        <begin position="11"/>
        <end position="329"/>
    </location>
</feature>
<evidence type="ECO:0000256" key="3">
    <source>
        <dbReference type="ARBA" id="ARBA00022630"/>
    </source>
</evidence>
<protein>
    <submittedName>
        <fullName evidence="7">FAD-dependent oxidoreductase</fullName>
    </submittedName>
</protein>
<evidence type="ECO:0000256" key="4">
    <source>
        <dbReference type="ARBA" id="ARBA00022827"/>
    </source>
</evidence>
<dbReference type="InterPro" id="IPR000447">
    <property type="entry name" value="G3P_DH_FAD-dep"/>
</dbReference>
<keyword evidence="5" id="KW-0560">Oxidoreductase</keyword>
<dbReference type="InterPro" id="IPR006076">
    <property type="entry name" value="FAD-dep_OxRdtase"/>
</dbReference>
<dbReference type="Gene3D" id="3.30.9.10">
    <property type="entry name" value="D-Amino Acid Oxidase, subunit A, domain 2"/>
    <property type="match status" value="1"/>
</dbReference>
<dbReference type="Gene3D" id="3.50.50.60">
    <property type="entry name" value="FAD/NAD(P)-binding domain"/>
    <property type="match status" value="1"/>
</dbReference>
<proteinExistence type="inferred from homology"/>
<accession>A0ABS1HEC4</accession>
<dbReference type="EMBL" id="JAENRR010000002">
    <property type="protein sequence ID" value="MBK3515973.1"/>
    <property type="molecule type" value="Genomic_DNA"/>
</dbReference>
<dbReference type="RefSeq" id="WP_200463205.1">
    <property type="nucleotide sequence ID" value="NZ_JAENRR010000002.1"/>
</dbReference>
<comment type="similarity">
    <text evidence="2">Belongs to the FAD-dependent glycerol-3-phosphate dehydrogenase family.</text>
</comment>
<evidence type="ECO:0000259" key="6">
    <source>
        <dbReference type="Pfam" id="PF01266"/>
    </source>
</evidence>
<evidence type="ECO:0000313" key="8">
    <source>
        <dbReference type="Proteomes" id="UP000605676"/>
    </source>
</evidence>
<dbReference type="SUPFAM" id="SSF51905">
    <property type="entry name" value="FAD/NAD(P)-binding domain"/>
    <property type="match status" value="1"/>
</dbReference>
<dbReference type="PANTHER" id="PTHR11985">
    <property type="entry name" value="GLYCEROL-3-PHOSPHATE DEHYDROGENASE"/>
    <property type="match status" value="1"/>
</dbReference>
<comment type="cofactor">
    <cofactor evidence="1">
        <name>FAD</name>
        <dbReference type="ChEBI" id="CHEBI:57692"/>
    </cofactor>
</comment>